<dbReference type="AlphaFoldDB" id="A0A0H5BIM5"/>
<dbReference type="EMBL" id="AB996603">
    <property type="protein sequence ID" value="BAS01903.1"/>
    <property type="molecule type" value="Genomic_DNA"/>
</dbReference>
<sequence length="567" mass="66370">MIANKKTKIKTFMLICTSCSANCRINAEYLFNNLSLENFQYCVHRKEKTKNCSLYTLCIIKSSLLFSSENVLKLQLHACNKNNEMLAYVNDSKSIRIIPGIHLNFIGILNAVLEKNMDQYYKKFESTYLNIKITSIKIVGFQTSCYFHKKGFDYLKFFLFISLFNWGKVKKFSKKNALINKLSSVFLPNIPGYFQIKTALMCLFFDKRLSSHLNMNFLLKSLKIKIFSNSMIYNSILKLFNNFNEFLLTLGTLRSSLLFSLLSESTVNNRTLFHDIYSVKQYQLLSDVVHNKIIFINESVKSYDYGNHLVTKFINHEVFVLNKKNTYYTNFYSYPILVINNTLCSRKTFFQIDHFNKQSISYDLEFFIHSNLIFVDIADNNRVKEGRDSLSGIEKKFLVYFSMKTIYFRNIIIPTTCLYYLITSLKNKLKYSQILDNSLEYYLNNNLKKFTFTLLKLLKSLSRISLKRIIIKEFVDYTLYLSNFCSDIQHKIPNLLQNNRSNTHLNSKLIHELIIKILKKFKMISINALIKSIDFLGFKKKNAVKELTSLVVQNRLIVLGDLLVSKG</sequence>
<geneLocation type="nucleomorph" evidence="1"/>
<name>A0A0H5BIM5_9EUKA</name>
<reference evidence="1" key="1">
    <citation type="journal article" date="2015" name="Genome Biol. Evol.">
        <title>Nucleomorph Genome Sequences of Two Chlorarachniophytes, Amorphochlora amoebiformis and Lotharella vacuolata.</title>
        <authorList>
            <person name="Suzuki S."/>
            <person name="Shirato S."/>
            <person name="Hirakawa Y."/>
            <person name="Ishida K."/>
        </authorList>
    </citation>
    <scope>NUCLEOTIDE SEQUENCE</scope>
    <source>
        <strain evidence="1">CCMP2058</strain>
    </source>
</reference>
<evidence type="ECO:0000313" key="1">
    <source>
        <dbReference type="EMBL" id="BAS01903.1"/>
    </source>
</evidence>
<organism evidence="1">
    <name type="scientific">Amorphochlora amoebiformis</name>
    <dbReference type="NCBI Taxonomy" id="1561963"/>
    <lineage>
        <taxon>Eukaryota</taxon>
        <taxon>Sar</taxon>
        <taxon>Rhizaria</taxon>
        <taxon>Cercozoa</taxon>
        <taxon>Chlorarachniophyceae</taxon>
        <taxon>Amorphochlora</taxon>
    </lineage>
</organism>
<keyword evidence="1" id="KW-0542">Nucleomorph</keyword>
<accession>A0A0H5BIM5</accession>
<protein>
    <submittedName>
        <fullName evidence="1">Uncharacterized protein</fullName>
    </submittedName>
</protein>
<proteinExistence type="predicted"/>